<evidence type="ECO:0000313" key="2">
    <source>
        <dbReference type="Proteomes" id="UP000500938"/>
    </source>
</evidence>
<dbReference type="KEGG" id="ggr:HKW67_22075"/>
<sequence length="368" mass="41359">MPAPPPLPPGPVTVPMSWLLRTASPSVQFRATKAFWPKAVSDAGWATVPYASRQGWHLLLMQDGDGQWPGGMLTVPAGLSLEGIGTIPAYRRLLELGWDPESPALSSTKRLLFRLLAEDDDPSFLAEMMPKTWDDDLIKRGRLLLREAAAAALAQAGYESDPRLRGAARRLVDRVMPFLKSPLAQKPWIRLGNQHVLPAEVTAPSFHLLVMLGYMPHFRSEHYEFMDRLYTYLTQPWPRQQPVQQVGPHLIEQPHLVLGDLLPTRNAMDADMASSLGWLEVMARIGFLKKHDGWCKLLDRLLDDRDRKHVWTPPRSVVMPERVPAWSWPLLPLSDPTFGEPADSAFSADVTFRLALIAQLSGREIELI</sequence>
<name>A0A6M4IJI6_9BACT</name>
<accession>A0A6M4IJI6</accession>
<dbReference type="Proteomes" id="UP000500938">
    <property type="component" value="Chromosome"/>
</dbReference>
<protein>
    <submittedName>
        <fullName evidence="1">Uncharacterized protein</fullName>
    </submittedName>
</protein>
<dbReference type="AlphaFoldDB" id="A0A6M4IJI6"/>
<reference evidence="1 2" key="1">
    <citation type="submission" date="2020-05" db="EMBL/GenBank/DDBJ databases">
        <title>Complete genome sequence of Gemmatimonas greenlandica TET16.</title>
        <authorList>
            <person name="Zeng Y."/>
        </authorList>
    </citation>
    <scope>NUCLEOTIDE SEQUENCE [LARGE SCALE GENOMIC DNA]</scope>
    <source>
        <strain evidence="1 2">TET16</strain>
    </source>
</reference>
<keyword evidence="2" id="KW-1185">Reference proteome</keyword>
<proteinExistence type="predicted"/>
<organism evidence="1 2">
    <name type="scientific">Gemmatimonas groenlandica</name>
    <dbReference type="NCBI Taxonomy" id="2732249"/>
    <lineage>
        <taxon>Bacteria</taxon>
        <taxon>Pseudomonadati</taxon>
        <taxon>Gemmatimonadota</taxon>
        <taxon>Gemmatimonadia</taxon>
        <taxon>Gemmatimonadales</taxon>
        <taxon>Gemmatimonadaceae</taxon>
        <taxon>Gemmatimonas</taxon>
    </lineage>
</organism>
<dbReference type="EMBL" id="CP053085">
    <property type="protein sequence ID" value="QJR34009.1"/>
    <property type="molecule type" value="Genomic_DNA"/>
</dbReference>
<gene>
    <name evidence="1" type="ORF">HKW67_22075</name>
</gene>
<dbReference type="RefSeq" id="WP_171223435.1">
    <property type="nucleotide sequence ID" value="NZ_CP053085.1"/>
</dbReference>
<evidence type="ECO:0000313" key="1">
    <source>
        <dbReference type="EMBL" id="QJR34009.1"/>
    </source>
</evidence>